<protein>
    <submittedName>
        <fullName evidence="2">Zinc ribbon domain-containing protein</fullName>
    </submittedName>
</protein>
<dbReference type="NCBIfam" id="TIGR02605">
    <property type="entry name" value="CxxC_CxxC_SSSS"/>
    <property type="match status" value="1"/>
</dbReference>
<dbReference type="AlphaFoldDB" id="A0A7C5ET87"/>
<evidence type="ECO:0000313" key="2">
    <source>
        <dbReference type="EMBL" id="HGZ11684.1"/>
    </source>
</evidence>
<dbReference type="InterPro" id="IPR013429">
    <property type="entry name" value="Regulatory_FmdB_Zinc_ribbon"/>
</dbReference>
<comment type="caution">
    <text evidence="2">The sequence shown here is derived from an EMBL/GenBank/DDBJ whole genome shotgun (WGS) entry which is preliminary data.</text>
</comment>
<sequence length="54" mass="6140">MPTYEYLCSNCGEEFTRVMSISEHDSAKVTCPKCNSAEVRQQMTTFTPKTSRKS</sequence>
<dbReference type="Pfam" id="PF09723">
    <property type="entry name" value="Zn_ribbon_8"/>
    <property type="match status" value="1"/>
</dbReference>
<feature type="domain" description="Putative regulatory protein FmdB zinc ribbon" evidence="1">
    <location>
        <begin position="1"/>
        <end position="44"/>
    </location>
</feature>
<reference evidence="2" key="1">
    <citation type="journal article" date="2020" name="mSystems">
        <title>Genome- and Community-Level Interaction Insights into Carbon Utilization and Element Cycling Functions of Hydrothermarchaeota in Hydrothermal Sediment.</title>
        <authorList>
            <person name="Zhou Z."/>
            <person name="Liu Y."/>
            <person name="Xu W."/>
            <person name="Pan J."/>
            <person name="Luo Z.H."/>
            <person name="Li M."/>
        </authorList>
    </citation>
    <scope>NUCLEOTIDE SEQUENCE [LARGE SCALE GENOMIC DNA]</scope>
    <source>
        <strain evidence="2">SpSt-853</strain>
    </source>
</reference>
<dbReference type="Gene3D" id="2.20.28.30">
    <property type="entry name" value="RNA polymerase ii, chain L"/>
    <property type="match status" value="1"/>
</dbReference>
<dbReference type="EMBL" id="DTKJ01000040">
    <property type="protein sequence ID" value="HGZ11684.1"/>
    <property type="molecule type" value="Genomic_DNA"/>
</dbReference>
<proteinExistence type="predicted"/>
<accession>A0A7C5ET87</accession>
<dbReference type="SMART" id="SM00834">
    <property type="entry name" value="CxxC_CXXC_SSSS"/>
    <property type="match status" value="1"/>
</dbReference>
<gene>
    <name evidence="2" type="ORF">ENW48_05655</name>
</gene>
<organism evidence="2">
    <name type="scientific">Desulfobacca acetoxidans</name>
    <dbReference type="NCBI Taxonomy" id="60893"/>
    <lineage>
        <taxon>Bacteria</taxon>
        <taxon>Pseudomonadati</taxon>
        <taxon>Thermodesulfobacteriota</taxon>
        <taxon>Desulfobaccia</taxon>
        <taxon>Desulfobaccales</taxon>
        <taxon>Desulfobaccaceae</taxon>
        <taxon>Desulfobacca</taxon>
    </lineage>
</organism>
<evidence type="ECO:0000259" key="1">
    <source>
        <dbReference type="SMART" id="SM00834"/>
    </source>
</evidence>
<name>A0A7C5ET87_9BACT</name>